<accession>A0A9Q1QYJ7</accession>
<name>A0A9Q1QYJ7_9SOLA</name>
<proteinExistence type="predicted"/>
<sequence>MKDATTENNKDADVDVAVAKDITDSNKVIVEVDGDVAKDIDTDVVKDTSEPNMMIVEVPSEEKNGNTEDKEEQKDTGVEYGDKEDKEEHNNKVIDVEQSNEEPYIMEPQVMKYTRATPILRSGLKELLYQQEELHVIDKSVVHVNSEKQTTTQRKQIPLQEMHDMVSHNIDFDANGDTRTKDNSSNKKFKKTAEEENLDQVLHQVVREAGISLKSMQKGNRKTNKKCD</sequence>
<organism evidence="2 3">
    <name type="scientific">Anisodus acutangulus</name>
    <dbReference type="NCBI Taxonomy" id="402998"/>
    <lineage>
        <taxon>Eukaryota</taxon>
        <taxon>Viridiplantae</taxon>
        <taxon>Streptophyta</taxon>
        <taxon>Embryophyta</taxon>
        <taxon>Tracheophyta</taxon>
        <taxon>Spermatophyta</taxon>
        <taxon>Magnoliopsida</taxon>
        <taxon>eudicotyledons</taxon>
        <taxon>Gunneridae</taxon>
        <taxon>Pentapetalae</taxon>
        <taxon>asterids</taxon>
        <taxon>lamiids</taxon>
        <taxon>Solanales</taxon>
        <taxon>Solanaceae</taxon>
        <taxon>Solanoideae</taxon>
        <taxon>Hyoscyameae</taxon>
        <taxon>Anisodus</taxon>
    </lineage>
</organism>
<gene>
    <name evidence="2" type="ORF">K7X08_011862</name>
</gene>
<reference evidence="3" key="1">
    <citation type="journal article" date="2023" name="Proc. Natl. Acad. Sci. U.S.A.">
        <title>Genomic and structural basis for evolution of tropane alkaloid biosynthesis.</title>
        <authorList>
            <person name="Wanga Y.-J."/>
            <person name="Taina T."/>
            <person name="Yua J.-Y."/>
            <person name="Lia J."/>
            <person name="Xua B."/>
            <person name="Chenc J."/>
            <person name="D'Auriad J.C."/>
            <person name="Huanga J.-P."/>
            <person name="Huanga S.-X."/>
        </authorList>
    </citation>
    <scope>NUCLEOTIDE SEQUENCE [LARGE SCALE GENOMIC DNA]</scope>
    <source>
        <strain evidence="3">cv. KIB-2019</strain>
    </source>
</reference>
<dbReference type="EMBL" id="JAJAGQ010000020">
    <property type="protein sequence ID" value="KAJ8531939.1"/>
    <property type="molecule type" value="Genomic_DNA"/>
</dbReference>
<keyword evidence="3" id="KW-1185">Reference proteome</keyword>
<feature type="region of interest" description="Disordered" evidence="1">
    <location>
        <begin position="42"/>
        <end position="101"/>
    </location>
</feature>
<feature type="compositionally biased region" description="Basic and acidic residues" evidence="1">
    <location>
        <begin position="60"/>
        <end position="95"/>
    </location>
</feature>
<dbReference type="Proteomes" id="UP001152561">
    <property type="component" value="Unassembled WGS sequence"/>
</dbReference>
<feature type="region of interest" description="Disordered" evidence="1">
    <location>
        <begin position="173"/>
        <end position="195"/>
    </location>
</feature>
<protein>
    <submittedName>
        <fullName evidence="2">Uncharacterized protein</fullName>
    </submittedName>
</protein>
<evidence type="ECO:0000313" key="2">
    <source>
        <dbReference type="EMBL" id="KAJ8531939.1"/>
    </source>
</evidence>
<feature type="compositionally biased region" description="Basic and acidic residues" evidence="1">
    <location>
        <begin position="176"/>
        <end position="185"/>
    </location>
</feature>
<comment type="caution">
    <text evidence="2">The sequence shown here is derived from an EMBL/GenBank/DDBJ whole genome shotgun (WGS) entry which is preliminary data.</text>
</comment>
<evidence type="ECO:0000313" key="3">
    <source>
        <dbReference type="Proteomes" id="UP001152561"/>
    </source>
</evidence>
<dbReference type="AlphaFoldDB" id="A0A9Q1QYJ7"/>
<evidence type="ECO:0000256" key="1">
    <source>
        <dbReference type="SAM" id="MobiDB-lite"/>
    </source>
</evidence>